<dbReference type="PANTHER" id="PTHR45640">
    <property type="entry name" value="HEAT SHOCK PROTEIN HSP-12.2-RELATED"/>
    <property type="match status" value="1"/>
</dbReference>
<evidence type="ECO:0000256" key="1">
    <source>
        <dbReference type="ARBA" id="ARBA00023016"/>
    </source>
</evidence>
<dbReference type="CDD" id="cd06526">
    <property type="entry name" value="metazoan_ACD"/>
    <property type="match status" value="1"/>
</dbReference>
<evidence type="ECO:0000256" key="2">
    <source>
        <dbReference type="PROSITE-ProRule" id="PRU00285"/>
    </source>
</evidence>
<dbReference type="RefSeq" id="XP_014661432.1">
    <property type="nucleotide sequence ID" value="XM_014805946.1"/>
</dbReference>
<dbReference type="Pfam" id="PF00011">
    <property type="entry name" value="HSP20"/>
    <property type="match status" value="1"/>
</dbReference>
<dbReference type="SUPFAM" id="SSF49764">
    <property type="entry name" value="HSP20-like chaperones"/>
    <property type="match status" value="1"/>
</dbReference>
<keyword evidence="6" id="KW-1185">Reference proteome</keyword>
<proteinExistence type="inferred from homology"/>
<feature type="region of interest" description="Disordered" evidence="4">
    <location>
        <begin position="1"/>
        <end position="35"/>
    </location>
</feature>
<reference evidence="7" key="1">
    <citation type="submission" date="2025-08" db="UniProtKB">
        <authorList>
            <consortium name="RefSeq"/>
        </authorList>
    </citation>
    <scope>IDENTIFICATION</scope>
</reference>
<evidence type="ECO:0000259" key="5">
    <source>
        <dbReference type="PROSITE" id="PS01031"/>
    </source>
</evidence>
<evidence type="ECO:0000256" key="4">
    <source>
        <dbReference type="SAM" id="MobiDB-lite"/>
    </source>
</evidence>
<dbReference type="Gene3D" id="2.60.40.790">
    <property type="match status" value="1"/>
</dbReference>
<comment type="similarity">
    <text evidence="2 3">Belongs to the small heat shock protein (HSP20) family.</text>
</comment>
<dbReference type="Proteomes" id="UP000695022">
    <property type="component" value="Unplaced"/>
</dbReference>
<dbReference type="PANTHER" id="PTHR45640:SF13">
    <property type="entry name" value="HEAT SHOCK PROTEIN 22-RELATED"/>
    <property type="match status" value="1"/>
</dbReference>
<dbReference type="PROSITE" id="PS01031">
    <property type="entry name" value="SHSP"/>
    <property type="match status" value="1"/>
</dbReference>
<evidence type="ECO:0000313" key="7">
    <source>
        <dbReference type="RefSeq" id="XP_014661432.1"/>
    </source>
</evidence>
<dbReference type="InterPro" id="IPR002068">
    <property type="entry name" value="A-crystallin/Hsp20_dom"/>
</dbReference>
<organism evidence="6 7">
    <name type="scientific">Priapulus caudatus</name>
    <name type="common">Priapulid worm</name>
    <dbReference type="NCBI Taxonomy" id="37621"/>
    <lineage>
        <taxon>Eukaryota</taxon>
        <taxon>Metazoa</taxon>
        <taxon>Ecdysozoa</taxon>
        <taxon>Scalidophora</taxon>
        <taxon>Priapulida</taxon>
        <taxon>Priapulimorpha</taxon>
        <taxon>Priapulimorphida</taxon>
        <taxon>Priapulidae</taxon>
        <taxon>Priapulus</taxon>
    </lineage>
</organism>
<accession>A0ABM1DNB1</accession>
<dbReference type="PRINTS" id="PR00299">
    <property type="entry name" value="ACRYSTALLIN"/>
</dbReference>
<dbReference type="InterPro" id="IPR008978">
    <property type="entry name" value="HSP20-like_chaperone"/>
</dbReference>
<dbReference type="GeneID" id="106804671"/>
<feature type="domain" description="SHSP" evidence="5">
    <location>
        <begin position="100"/>
        <end position="207"/>
    </location>
</feature>
<sequence>MSMAPWEDPASRSRLAPWRGWSSSSPSPSPFMEDFDREVERFRREMRERWEREEETRRRWWSEKAVEPWRGGEPLRAIEPWRRGEPTDFLPLAAFSHPGPRDGMMTQDVVEKNGKKKLQIHFDVRNYRPDEIKVTLDADTLKVDAKHEETGDQGHVYREFHRQFTLPPHLKLDEMSSQLGQDGSLAVEVPYTRQDRAQPQAIPIEFVGQPRITNK</sequence>
<dbReference type="InterPro" id="IPR001436">
    <property type="entry name" value="Alpha-crystallin/sHSP_animal"/>
</dbReference>
<evidence type="ECO:0000313" key="6">
    <source>
        <dbReference type="Proteomes" id="UP000695022"/>
    </source>
</evidence>
<keyword evidence="1" id="KW-0346">Stress response</keyword>
<protein>
    <submittedName>
        <fullName evidence="7">Alpha-crystallin B chain-like</fullName>
    </submittedName>
</protein>
<name>A0ABM1DNB1_PRICU</name>
<gene>
    <name evidence="7" type="primary">LOC106804671</name>
</gene>
<evidence type="ECO:0000256" key="3">
    <source>
        <dbReference type="RuleBase" id="RU003616"/>
    </source>
</evidence>